<evidence type="ECO:0000256" key="3">
    <source>
        <dbReference type="ARBA" id="ARBA00023274"/>
    </source>
</evidence>
<keyword evidence="1" id="KW-0963">Cytoplasm</keyword>
<name>A0A098VVE3_9MICR</name>
<dbReference type="SUPFAM" id="SSF69695">
    <property type="entry name" value="SRP19"/>
    <property type="match status" value="1"/>
</dbReference>
<dbReference type="Proteomes" id="UP000029725">
    <property type="component" value="Unassembled WGS sequence"/>
</dbReference>
<keyword evidence="3" id="KW-0687">Ribonucleoprotein</keyword>
<dbReference type="GO" id="GO:0005786">
    <property type="term" value="C:signal recognition particle, endoplasmic reticulum targeting"/>
    <property type="evidence" value="ECO:0007669"/>
    <property type="project" value="UniProtKB-KW"/>
</dbReference>
<evidence type="ECO:0000313" key="6">
    <source>
        <dbReference type="Proteomes" id="UP000029725"/>
    </source>
</evidence>
<dbReference type="AlphaFoldDB" id="A0A098VVE3"/>
<protein>
    <submittedName>
        <fullName evidence="5">Signal recognition particle protein</fullName>
    </submittedName>
</protein>
<gene>
    <name evidence="5" type="ORF">DI09_10p100</name>
</gene>
<evidence type="ECO:0000256" key="1">
    <source>
        <dbReference type="ARBA" id="ARBA00022490"/>
    </source>
</evidence>
<sequence length="110" mass="11645">MSPTAIVYPLYFDSKRSAGDGRKVALSRSIPSPKLAHLVTAAKKLNLQYSVQLGSILPAIKDSELSSLSTVAEKSASVVNKGIQVPAKPQVASSSSGPVLVIKKKEKKKK</sequence>
<dbReference type="GO" id="GO:0008312">
    <property type="term" value="F:7S RNA binding"/>
    <property type="evidence" value="ECO:0007669"/>
    <property type="project" value="InterPro"/>
</dbReference>
<comment type="caution">
    <text evidence="5">The sequence shown here is derived from an EMBL/GenBank/DDBJ whole genome shotgun (WGS) entry which is preliminary data.</text>
</comment>
<dbReference type="InterPro" id="IPR002778">
    <property type="entry name" value="Signal_recog_particle_SRP19"/>
</dbReference>
<dbReference type="HOGENOM" id="CLU_2171653_0_0_1"/>
<dbReference type="Pfam" id="PF01922">
    <property type="entry name" value="SRP19"/>
    <property type="match status" value="1"/>
</dbReference>
<dbReference type="VEuPathDB" id="MicrosporidiaDB:DI09_10p100"/>
<evidence type="ECO:0000256" key="4">
    <source>
        <dbReference type="SAM" id="MobiDB-lite"/>
    </source>
</evidence>
<keyword evidence="6" id="KW-1185">Reference proteome</keyword>
<dbReference type="RefSeq" id="XP_013239540.1">
    <property type="nucleotide sequence ID" value="XM_013384086.1"/>
</dbReference>
<dbReference type="Gene3D" id="3.30.56.30">
    <property type="entry name" value="Signal recognition particle, SRP19-like subunit"/>
    <property type="match status" value="1"/>
</dbReference>
<evidence type="ECO:0000313" key="5">
    <source>
        <dbReference type="EMBL" id="KGG53113.1"/>
    </source>
</evidence>
<evidence type="ECO:0000256" key="2">
    <source>
        <dbReference type="ARBA" id="ARBA00023135"/>
    </source>
</evidence>
<reference evidence="5 6" key="1">
    <citation type="submission" date="2014-04" db="EMBL/GenBank/DDBJ databases">
        <title>A new species of microsporidia sheds light on the evolution of extreme parasitism.</title>
        <authorList>
            <person name="Haag K.L."/>
            <person name="James T.Y."/>
            <person name="Larsson R."/>
            <person name="Schaer T.M."/>
            <person name="Refardt D."/>
            <person name="Pombert J.-F."/>
            <person name="Ebert D."/>
        </authorList>
    </citation>
    <scope>NUCLEOTIDE SEQUENCE [LARGE SCALE GENOMIC DNA]</scope>
    <source>
        <strain evidence="5 6">UGP3</strain>
        <tissue evidence="5">Spores</tissue>
    </source>
</reference>
<dbReference type="GO" id="GO:0006614">
    <property type="term" value="P:SRP-dependent cotranslational protein targeting to membrane"/>
    <property type="evidence" value="ECO:0007669"/>
    <property type="project" value="InterPro"/>
</dbReference>
<organism evidence="5 6">
    <name type="scientific">Mitosporidium daphniae</name>
    <dbReference type="NCBI Taxonomy" id="1485682"/>
    <lineage>
        <taxon>Eukaryota</taxon>
        <taxon>Fungi</taxon>
        <taxon>Fungi incertae sedis</taxon>
        <taxon>Microsporidia</taxon>
        <taxon>Mitosporidium</taxon>
    </lineage>
</organism>
<dbReference type="OrthoDB" id="2190947at2759"/>
<dbReference type="GeneID" id="25257964"/>
<accession>A0A098VVE3</accession>
<proteinExistence type="predicted"/>
<feature type="region of interest" description="Disordered" evidence="4">
    <location>
        <begin position="89"/>
        <end position="110"/>
    </location>
</feature>
<keyword evidence="2" id="KW-0733">Signal recognition particle</keyword>
<dbReference type="InterPro" id="IPR036521">
    <property type="entry name" value="SRP19-like_sf"/>
</dbReference>
<dbReference type="EMBL" id="JMKJ01000011">
    <property type="protein sequence ID" value="KGG53113.1"/>
    <property type="molecule type" value="Genomic_DNA"/>
</dbReference>